<dbReference type="EMBL" id="QGKV02000649">
    <property type="protein sequence ID" value="KAF3576656.1"/>
    <property type="molecule type" value="Genomic_DNA"/>
</dbReference>
<reference evidence="1 2" key="1">
    <citation type="journal article" date="2020" name="BMC Genomics">
        <title>Intraspecific diversification of the crop wild relative Brassica cretica Lam. using demographic model selection.</title>
        <authorList>
            <person name="Kioukis A."/>
            <person name="Michalopoulou V.A."/>
            <person name="Briers L."/>
            <person name="Pirintsos S."/>
            <person name="Studholme D.J."/>
            <person name="Pavlidis P."/>
            <person name="Sarris P.F."/>
        </authorList>
    </citation>
    <scope>NUCLEOTIDE SEQUENCE [LARGE SCALE GENOMIC DNA]</scope>
    <source>
        <strain evidence="2">cv. PFS-1207/04</strain>
    </source>
</reference>
<comment type="caution">
    <text evidence="1">The sequence shown here is derived from an EMBL/GenBank/DDBJ whole genome shotgun (WGS) entry which is preliminary data.</text>
</comment>
<organism evidence="1 2">
    <name type="scientific">Brassica cretica</name>
    <name type="common">Mustard</name>
    <dbReference type="NCBI Taxonomy" id="69181"/>
    <lineage>
        <taxon>Eukaryota</taxon>
        <taxon>Viridiplantae</taxon>
        <taxon>Streptophyta</taxon>
        <taxon>Embryophyta</taxon>
        <taxon>Tracheophyta</taxon>
        <taxon>Spermatophyta</taxon>
        <taxon>Magnoliopsida</taxon>
        <taxon>eudicotyledons</taxon>
        <taxon>Gunneridae</taxon>
        <taxon>Pentapetalae</taxon>
        <taxon>rosids</taxon>
        <taxon>malvids</taxon>
        <taxon>Brassicales</taxon>
        <taxon>Brassicaceae</taxon>
        <taxon>Brassiceae</taxon>
        <taxon>Brassica</taxon>
    </lineage>
</organism>
<evidence type="ECO:0000313" key="1">
    <source>
        <dbReference type="EMBL" id="KAF3576656.1"/>
    </source>
</evidence>
<evidence type="ECO:0000313" key="2">
    <source>
        <dbReference type="Proteomes" id="UP000266723"/>
    </source>
</evidence>
<proteinExistence type="predicted"/>
<dbReference type="Proteomes" id="UP000266723">
    <property type="component" value="Unassembled WGS sequence"/>
</dbReference>
<keyword evidence="2" id="KW-1185">Reference proteome</keyword>
<sequence>MEEGPSAKFYAAVVSLDGGYDAQFERTPGRLSLRKKIEAQMQVETSCGRKQNQSRQSPTKWYFKLIQLILLMILTRRLIQTIWTHPQLPLLITNKISALARE</sequence>
<gene>
    <name evidence="1" type="ORF">DY000_02033443</name>
</gene>
<protein>
    <submittedName>
        <fullName evidence="1">Uncharacterized protein</fullName>
    </submittedName>
</protein>
<name>A0ABQ7DIB9_BRACR</name>
<accession>A0ABQ7DIB9</accession>